<evidence type="ECO:0000313" key="1">
    <source>
        <dbReference type="EMBL" id="OWY90320.1"/>
    </source>
</evidence>
<organism evidence="1 2">
    <name type="scientific">Phytophthora megakarya</name>
    <dbReference type="NCBI Taxonomy" id="4795"/>
    <lineage>
        <taxon>Eukaryota</taxon>
        <taxon>Sar</taxon>
        <taxon>Stramenopiles</taxon>
        <taxon>Oomycota</taxon>
        <taxon>Peronosporomycetes</taxon>
        <taxon>Peronosporales</taxon>
        <taxon>Peronosporaceae</taxon>
        <taxon>Phytophthora</taxon>
    </lineage>
</organism>
<dbReference type="Proteomes" id="UP000198211">
    <property type="component" value="Unassembled WGS sequence"/>
</dbReference>
<proteinExistence type="predicted"/>
<reference evidence="2" key="1">
    <citation type="submission" date="2017-03" db="EMBL/GenBank/DDBJ databases">
        <title>Phytopthora megakarya and P. palmivora, two closely related causual agents of cacao black pod achieved similar genome size and gene model numbers by different mechanisms.</title>
        <authorList>
            <person name="Ali S."/>
            <person name="Shao J."/>
            <person name="Larry D.J."/>
            <person name="Kronmiller B."/>
            <person name="Shen D."/>
            <person name="Strem M.D."/>
            <person name="Melnick R.L."/>
            <person name="Guiltinan M.J."/>
            <person name="Tyler B.M."/>
            <person name="Meinhardt L.W."/>
            <person name="Bailey B.A."/>
        </authorList>
    </citation>
    <scope>NUCLEOTIDE SEQUENCE [LARGE SCALE GENOMIC DNA]</scope>
    <source>
        <strain evidence="2">zdho120</strain>
    </source>
</reference>
<sequence length="67" mass="7615">MDKNQLDPATGQPYPLREQLGRLDTAEPARLQWTNVATVKEQIAYLPKKVHKDLLPEAKCELISDDI</sequence>
<gene>
    <name evidence="1" type="ORF">PHMEG_00041606</name>
</gene>
<protein>
    <submittedName>
        <fullName evidence="1">Uncharacterized protein</fullName>
    </submittedName>
</protein>
<comment type="caution">
    <text evidence="1">The sequence shown here is derived from an EMBL/GenBank/DDBJ whole genome shotgun (WGS) entry which is preliminary data.</text>
</comment>
<evidence type="ECO:0000313" key="2">
    <source>
        <dbReference type="Proteomes" id="UP000198211"/>
    </source>
</evidence>
<name>A0A225UBK1_9STRA</name>
<keyword evidence="2" id="KW-1185">Reference proteome</keyword>
<dbReference type="EMBL" id="NBNE01023287">
    <property type="protein sequence ID" value="OWY90320.1"/>
    <property type="molecule type" value="Genomic_DNA"/>
</dbReference>
<dbReference type="AlphaFoldDB" id="A0A225UBK1"/>
<accession>A0A225UBK1</accession>